<protein>
    <submittedName>
        <fullName evidence="1">Uncharacterized protein</fullName>
    </submittedName>
</protein>
<name>A0A1U9MA22_9HYPH</name>
<evidence type="ECO:0000313" key="1">
    <source>
        <dbReference type="EMBL" id="AQT42156.1"/>
    </source>
</evidence>
<reference evidence="1 2" key="1">
    <citation type="submission" date="2016-11" db="EMBL/GenBank/DDBJ databases">
        <title>Comparative genomics of Bartonella apis.</title>
        <authorList>
            <person name="Engel P."/>
        </authorList>
    </citation>
    <scope>NUCLEOTIDE SEQUENCE [LARGE SCALE GENOMIC DNA]</scope>
    <source>
        <strain evidence="1 2">BBC0178</strain>
    </source>
</reference>
<dbReference type="AlphaFoldDB" id="A0A1U9MA22"/>
<sequence length="528" mass="57969">MIWTDGKETNGATYSYNNVIFDDIAKGLVKKVTADSMSGEYPLSKKSASSVNTKFAKTEFGKSEINNLDLGYLISYFNEASSGSNAENPFKDVANGWSIHDIIINQPDEDGNNSLSTAQTIWGTKLSLRHLPFSLSSFMEELGQSGSIDNVKEIKENEIFLKRLAILSSVGFMDMDVEGVSQKFSDLTSKQKNFSVTYRNGRVDISLNGYEASGEDLRALVVDSFSITDLRSEQLNDFIDVLNHAISSGNADYDALYKSFSEPQSTIFMPQFKNIHTSGVKFSDPSSKNSEENLFTLGAFDATADFGKGIIPTSLKAVVKDFEYPVESDRVKAMNFILSPSYDPLKESSVLKDLGYKTIKFNGAFDANWDRDSQKINFNNTLGYQDMATASLKGTLSNVSPELFSDNLAMIIASAMVIHINDLHLTANADNFLERYAKFYDANTGENFANKRREAAIKARLAIALFLGAENSQKSGEAVQNFLENGGTINVHAVAKSKDGIGIADFAAIKQFPATLVDKIDVSADTTH</sequence>
<accession>A0A1U9MA22</accession>
<dbReference type="Proteomes" id="UP000189660">
    <property type="component" value="Chromosome"/>
</dbReference>
<gene>
    <name evidence="1" type="ORF">BBC0178_006600</name>
</gene>
<proteinExistence type="predicted"/>
<dbReference type="KEGG" id="bapa:BBC0178_006600"/>
<keyword evidence="2" id="KW-1185">Reference proteome</keyword>
<dbReference type="EMBL" id="CP015820">
    <property type="protein sequence ID" value="AQT42156.1"/>
    <property type="molecule type" value="Genomic_DNA"/>
</dbReference>
<organism evidence="1 2">
    <name type="scientific">Bartonella apihabitans</name>
    <dbReference type="NCBI Taxonomy" id="2750929"/>
    <lineage>
        <taxon>Bacteria</taxon>
        <taxon>Pseudomonadati</taxon>
        <taxon>Pseudomonadota</taxon>
        <taxon>Alphaproteobacteria</taxon>
        <taxon>Hyphomicrobiales</taxon>
        <taxon>Bartonellaceae</taxon>
        <taxon>Bartonella</taxon>
    </lineage>
</organism>
<evidence type="ECO:0000313" key="2">
    <source>
        <dbReference type="Proteomes" id="UP000189660"/>
    </source>
</evidence>
<dbReference type="RefSeq" id="WP_078039199.1">
    <property type="nucleotide sequence ID" value="NZ_CP015820.1"/>
</dbReference>
<dbReference type="OrthoDB" id="7939533at2"/>